<keyword evidence="3" id="KW-1185">Reference proteome</keyword>
<name>I4AK35_BERLS</name>
<proteinExistence type="predicted"/>
<dbReference type="RefSeq" id="WP_014797771.1">
    <property type="nucleotide sequence ID" value="NC_018018.1"/>
</dbReference>
<gene>
    <name evidence="2" type="ordered locus">Fleli_1932</name>
</gene>
<feature type="chain" id="PRO_5003685978" evidence="1">
    <location>
        <begin position="23"/>
        <end position="131"/>
    </location>
</feature>
<dbReference type="Proteomes" id="UP000006054">
    <property type="component" value="Chromosome"/>
</dbReference>
<dbReference type="STRING" id="880071.Fleli_1932"/>
<organism evidence="2 3">
    <name type="scientific">Bernardetia litoralis (strain ATCC 23117 / DSM 6794 / NBRC 15988 / NCIMB 1366 / Fx l1 / Sio-4)</name>
    <name type="common">Flexibacter litoralis</name>
    <dbReference type="NCBI Taxonomy" id="880071"/>
    <lineage>
        <taxon>Bacteria</taxon>
        <taxon>Pseudomonadati</taxon>
        <taxon>Bacteroidota</taxon>
        <taxon>Cytophagia</taxon>
        <taxon>Cytophagales</taxon>
        <taxon>Bernardetiaceae</taxon>
        <taxon>Bernardetia</taxon>
    </lineage>
</organism>
<reference evidence="3" key="1">
    <citation type="submission" date="2012-06" db="EMBL/GenBank/DDBJ databases">
        <title>The complete genome of Flexibacter litoralis DSM 6794.</title>
        <authorList>
            <person name="Lucas S."/>
            <person name="Copeland A."/>
            <person name="Lapidus A."/>
            <person name="Glavina del Rio T."/>
            <person name="Dalin E."/>
            <person name="Tice H."/>
            <person name="Bruce D."/>
            <person name="Goodwin L."/>
            <person name="Pitluck S."/>
            <person name="Peters L."/>
            <person name="Ovchinnikova G."/>
            <person name="Lu M."/>
            <person name="Kyrpides N."/>
            <person name="Mavromatis K."/>
            <person name="Ivanova N."/>
            <person name="Brettin T."/>
            <person name="Detter J.C."/>
            <person name="Han C."/>
            <person name="Larimer F."/>
            <person name="Land M."/>
            <person name="Hauser L."/>
            <person name="Markowitz V."/>
            <person name="Cheng J.-F."/>
            <person name="Hugenholtz P."/>
            <person name="Woyke T."/>
            <person name="Wu D."/>
            <person name="Spring S."/>
            <person name="Lang E."/>
            <person name="Kopitz M."/>
            <person name="Brambilla E."/>
            <person name="Klenk H.-P."/>
            <person name="Eisen J.A."/>
        </authorList>
    </citation>
    <scope>NUCLEOTIDE SEQUENCE [LARGE SCALE GENOMIC DNA]</scope>
    <source>
        <strain evidence="3">ATCC 23117 / DSM 6794 / NBRC 15988 / NCIMB 1366 / Sio-4</strain>
    </source>
</reference>
<feature type="signal peptide" evidence="1">
    <location>
        <begin position="1"/>
        <end position="22"/>
    </location>
</feature>
<dbReference type="OrthoDB" id="9876447at2"/>
<dbReference type="EMBL" id="CP003345">
    <property type="protein sequence ID" value="AFM04320.1"/>
    <property type="molecule type" value="Genomic_DNA"/>
</dbReference>
<accession>I4AK35</accession>
<evidence type="ECO:0000256" key="1">
    <source>
        <dbReference type="SAM" id="SignalP"/>
    </source>
</evidence>
<protein>
    <submittedName>
        <fullName evidence="2">Uncharacterized protein</fullName>
    </submittedName>
</protein>
<evidence type="ECO:0000313" key="2">
    <source>
        <dbReference type="EMBL" id="AFM04320.1"/>
    </source>
</evidence>
<evidence type="ECO:0000313" key="3">
    <source>
        <dbReference type="Proteomes" id="UP000006054"/>
    </source>
</evidence>
<sequence precursor="true">MKSNFYLLLFSFLCLFCFSSSSSFISKTPIPINRWSLFKKQGGVEFYIQHRSSMYDTRYNTLVRLRNTNTYEVKVSFTPSFGCEGESQMQVQGRIQTAVYPRHSVTLLAYRPCQGVIPEKIVFNSLDVRQR</sequence>
<keyword evidence="1" id="KW-0732">Signal</keyword>
<dbReference type="HOGENOM" id="CLU_1924468_0_0_10"/>
<dbReference type="AlphaFoldDB" id="I4AK35"/>
<dbReference type="KEGG" id="fli:Fleli_1932"/>